<comment type="caution">
    <text evidence="1">The sequence shown here is derived from an EMBL/GenBank/DDBJ whole genome shotgun (WGS) entry which is preliminary data.</text>
</comment>
<dbReference type="Proteomes" id="UP000053237">
    <property type="component" value="Unassembled WGS sequence"/>
</dbReference>
<name>A0A024GM75_9STRA</name>
<sequence length="106" mass="12781">MAKKENVECRMELDLLEIKQHWFRRFHWSRMKKSGRDNLQSILIQFALVAIDISNNNKLQQRHKFIAHLLFCQNCQTSKSHLPEPITYVTVSYDFKFGFFRLAHRI</sequence>
<evidence type="ECO:0000313" key="1">
    <source>
        <dbReference type="EMBL" id="CCI47642.1"/>
    </source>
</evidence>
<dbReference type="AlphaFoldDB" id="A0A024GM75"/>
<accession>A0A024GM75</accession>
<reference evidence="1 2" key="1">
    <citation type="submission" date="2012-05" db="EMBL/GenBank/DDBJ databases">
        <title>Recombination and specialization in a pathogen metapopulation.</title>
        <authorList>
            <person name="Gardiner A."/>
            <person name="Kemen E."/>
            <person name="Schultz-Larsen T."/>
            <person name="MacLean D."/>
            <person name="Van Oosterhout C."/>
            <person name="Jones J.D.G."/>
        </authorList>
    </citation>
    <scope>NUCLEOTIDE SEQUENCE [LARGE SCALE GENOMIC DNA]</scope>
    <source>
        <strain evidence="1 2">Ac Nc2</strain>
    </source>
</reference>
<protein>
    <submittedName>
        <fullName evidence="1">Uncharacterized protein</fullName>
    </submittedName>
</protein>
<dbReference type="EMBL" id="CAIX01000179">
    <property type="protein sequence ID" value="CCI47642.1"/>
    <property type="molecule type" value="Genomic_DNA"/>
</dbReference>
<gene>
    <name evidence="1" type="ORF">BN9_086490</name>
</gene>
<proteinExistence type="predicted"/>
<organism evidence="1 2">
    <name type="scientific">Albugo candida</name>
    <dbReference type="NCBI Taxonomy" id="65357"/>
    <lineage>
        <taxon>Eukaryota</taxon>
        <taxon>Sar</taxon>
        <taxon>Stramenopiles</taxon>
        <taxon>Oomycota</taxon>
        <taxon>Peronosporomycetes</taxon>
        <taxon>Albuginales</taxon>
        <taxon>Albuginaceae</taxon>
        <taxon>Albugo</taxon>
    </lineage>
</organism>
<evidence type="ECO:0000313" key="2">
    <source>
        <dbReference type="Proteomes" id="UP000053237"/>
    </source>
</evidence>
<dbReference type="InParanoid" id="A0A024GM75"/>
<keyword evidence="2" id="KW-1185">Reference proteome</keyword>